<dbReference type="EMBL" id="FNVS01000011">
    <property type="protein sequence ID" value="SEF98342.1"/>
    <property type="molecule type" value="Genomic_DNA"/>
</dbReference>
<dbReference type="PANTHER" id="PTHR36234:SF5">
    <property type="entry name" value="LYSYL ENDOPEPTIDASE"/>
    <property type="match status" value="1"/>
</dbReference>
<dbReference type="GO" id="GO:0006508">
    <property type="term" value="P:proteolysis"/>
    <property type="evidence" value="ECO:0007669"/>
    <property type="project" value="InterPro"/>
</dbReference>
<reference evidence="2 3" key="1">
    <citation type="submission" date="2016-10" db="EMBL/GenBank/DDBJ databases">
        <authorList>
            <person name="Varghese N."/>
            <person name="Submissions S."/>
        </authorList>
    </citation>
    <scope>NUCLEOTIDE SEQUENCE [LARGE SCALE GENOMIC DNA]</scope>
    <source>
        <strain evidence="2 3">DSM 29073</strain>
    </source>
</reference>
<gene>
    <name evidence="2" type="ORF">SAMN05444001_11127</name>
</gene>
<dbReference type="Proteomes" id="UP000236725">
    <property type="component" value="Unassembled WGS sequence"/>
</dbReference>
<accession>A0A8G2BX26</accession>
<dbReference type="InterPro" id="IPR043504">
    <property type="entry name" value="Peptidase_S1_PA_chymotrypsin"/>
</dbReference>
<feature type="domain" description="Peptidase S1" evidence="1">
    <location>
        <begin position="214"/>
        <end position="455"/>
    </location>
</feature>
<organism evidence="2 3">
    <name type="scientific">Parabacteroides chinchillae</name>
    <dbReference type="NCBI Taxonomy" id="871327"/>
    <lineage>
        <taxon>Bacteria</taxon>
        <taxon>Pseudomonadati</taxon>
        <taxon>Bacteroidota</taxon>
        <taxon>Bacteroidia</taxon>
        <taxon>Bacteroidales</taxon>
        <taxon>Tannerellaceae</taxon>
        <taxon>Parabacteroides</taxon>
    </lineage>
</organism>
<name>A0A8G2BX26_9BACT</name>
<dbReference type="GO" id="GO:0004252">
    <property type="term" value="F:serine-type endopeptidase activity"/>
    <property type="evidence" value="ECO:0007669"/>
    <property type="project" value="InterPro"/>
</dbReference>
<evidence type="ECO:0000259" key="1">
    <source>
        <dbReference type="PROSITE" id="PS50240"/>
    </source>
</evidence>
<proteinExistence type="predicted"/>
<protein>
    <submittedName>
        <fullName evidence="2">Por secretion system C-terminal sorting domain-containing protein</fullName>
    </submittedName>
</protein>
<keyword evidence="3" id="KW-1185">Reference proteome</keyword>
<dbReference type="SUPFAM" id="SSF50494">
    <property type="entry name" value="Trypsin-like serine proteases"/>
    <property type="match status" value="1"/>
</dbReference>
<comment type="caution">
    <text evidence="2">The sequence shown here is derived from an EMBL/GenBank/DDBJ whole genome shotgun (WGS) entry which is preliminary data.</text>
</comment>
<dbReference type="PROSITE" id="PS00134">
    <property type="entry name" value="TRYPSIN_HIS"/>
    <property type="match status" value="1"/>
</dbReference>
<dbReference type="InterPro" id="IPR018114">
    <property type="entry name" value="TRYPSIN_HIS"/>
</dbReference>
<dbReference type="InterPro" id="IPR026444">
    <property type="entry name" value="Secre_tail"/>
</dbReference>
<dbReference type="NCBIfam" id="TIGR04183">
    <property type="entry name" value="Por_Secre_tail"/>
    <property type="match status" value="1"/>
</dbReference>
<dbReference type="PANTHER" id="PTHR36234">
    <property type="entry name" value="LYSYL ENDOPEPTIDASE"/>
    <property type="match status" value="1"/>
</dbReference>
<dbReference type="AlphaFoldDB" id="A0A8G2BX26"/>
<dbReference type="InterPro" id="IPR009003">
    <property type="entry name" value="Peptidase_S1_PA"/>
</dbReference>
<dbReference type="RefSeq" id="WP_103983614.1">
    <property type="nucleotide sequence ID" value="NZ_FNVS01000011.1"/>
</dbReference>
<sequence length="750" mass="83364">MSKGFLFISVFLLLAVKPTIAQISHGGKPLAWNALSGIESRSAEASLFVDMPSFDVEEELRIDSLNESDMRGGYRFAYKFITDYNPNNSGVNFTLPDGTRVWRLGIRSPGAYSINILFTRYELPEGAQLFLYNRDRSQILGSFNQMNNSESGILPVAPVQGDELIIEYQEPAKAAFRGKLTVGEVNHAYRNLRGDEPRPGSDEYKAIPPLACYATGGSIYEPLGRSVVMMLIDGVIACSGTLVNNMQNDGKPYLLTASHCLNRSFTVSNPDYQKVAGRIVFFFNYDSPTCNTILKGTEEMSVASAKSIAINEQTDLALLELSQRPPVYYQPYYAGWNATQISNPPYAGIHHPGGSVKRISLSEDNIKLNTFNTIGTHFYDNCHWHVQKWSDGFTSKGSSGSALFDSEGYVIGALSGGLSMQDKPFDDFYYALSQTWTISEETDKQLKHWLDPANTNKLLCKGLDPYEQDHCLKLSNVEATGKQELIETASIPTTNTEPLFGNNSLGVTECAEAYTITGKALIYGAYFVTPSVTGSYKDLNVEVNVYGGTDKPQTLLHTEPFRPSYQNLNTSDNSFQETDKPLNRSQETYIHFSKPIAVDGTFYISYKITAPKGTTFSVYNLPKGETTKNTAWANYNGKWIEATTYPQNPFSTSLYIDPVIQYTTSVGIEDIEDNNPVRIYLENNHKTLRVLLPNGTEKASYELLSLEGKILQAGNIRSNVGIIPVNVSAKGIYLVKITCNNRYYTQKLIF</sequence>
<dbReference type="Gene3D" id="2.40.10.10">
    <property type="entry name" value="Trypsin-like serine proteases"/>
    <property type="match status" value="2"/>
</dbReference>
<dbReference type="InterPro" id="IPR001254">
    <property type="entry name" value="Trypsin_dom"/>
</dbReference>
<evidence type="ECO:0000313" key="2">
    <source>
        <dbReference type="EMBL" id="SEF98342.1"/>
    </source>
</evidence>
<evidence type="ECO:0000313" key="3">
    <source>
        <dbReference type="Proteomes" id="UP000236725"/>
    </source>
</evidence>
<dbReference type="PROSITE" id="PS50240">
    <property type="entry name" value="TRYPSIN_DOM"/>
    <property type="match status" value="1"/>
</dbReference>
<dbReference type="Pfam" id="PF13365">
    <property type="entry name" value="Trypsin_2"/>
    <property type="match status" value="1"/>
</dbReference>